<evidence type="ECO:0000313" key="2">
    <source>
        <dbReference type="Proteomes" id="UP000522864"/>
    </source>
</evidence>
<sequence>MSRASAIFHPESYRELFLDVLKDYPGLDTALLNDFVTYKQTGIPSDRFGRDAPYVWPAAAFNANLMHIHLKLPPEKFPKNLPQIDRVCRRGAPEKDAALVYVRGELEEHRYCLLAVLYPDGHARAREEKLMRYLARLAQKFRGEN</sequence>
<dbReference type="EMBL" id="JACAQA010000005">
    <property type="protein sequence ID" value="NWB84885.1"/>
    <property type="molecule type" value="Genomic_DNA"/>
</dbReference>
<organism evidence="1 2">
    <name type="scientific">Pseudomonas gingeri</name>
    <dbReference type="NCBI Taxonomy" id="117681"/>
    <lineage>
        <taxon>Bacteria</taxon>
        <taxon>Pseudomonadati</taxon>
        <taxon>Pseudomonadota</taxon>
        <taxon>Gammaproteobacteria</taxon>
        <taxon>Pseudomonadales</taxon>
        <taxon>Pseudomonadaceae</taxon>
        <taxon>Pseudomonas</taxon>
    </lineage>
</organism>
<name>A0A7Y8BQQ8_9PSED</name>
<dbReference type="InterPro" id="IPR020353">
    <property type="entry name" value="Toxin_YafO"/>
</dbReference>
<gene>
    <name evidence="1" type="ORF">HX830_08325</name>
</gene>
<accession>A0A7Y8BQQ8</accession>
<dbReference type="Proteomes" id="UP000522864">
    <property type="component" value="Unassembled WGS sequence"/>
</dbReference>
<evidence type="ECO:0000313" key="1">
    <source>
        <dbReference type="EMBL" id="NWB84885.1"/>
    </source>
</evidence>
<reference evidence="1 2" key="1">
    <citation type="submission" date="2020-04" db="EMBL/GenBank/DDBJ databases">
        <title>Molecular characterization of pseudomonads from Agaricus bisporus reveal novel blotch 2 pathogens in Western Europe.</title>
        <authorList>
            <person name="Taparia T."/>
            <person name="Krijger M."/>
            <person name="Haynes E."/>
            <person name="Elpinstone J.G."/>
            <person name="Noble R."/>
            <person name="Van Der Wolf J."/>
        </authorList>
    </citation>
    <scope>NUCLEOTIDE SEQUENCE [LARGE SCALE GENOMIC DNA]</scope>
    <source>
        <strain evidence="1 2">G9001</strain>
    </source>
</reference>
<proteinExistence type="predicted"/>
<dbReference type="Pfam" id="PF13957">
    <property type="entry name" value="YafO_toxin"/>
    <property type="match status" value="1"/>
</dbReference>
<comment type="caution">
    <text evidence="1">The sequence shown here is derived from an EMBL/GenBank/DDBJ whole genome shotgun (WGS) entry which is preliminary data.</text>
</comment>
<protein>
    <submittedName>
        <fullName evidence="1">Type II toxin-antitoxin system YafO family toxin</fullName>
    </submittedName>
</protein>
<dbReference type="RefSeq" id="WP_177099748.1">
    <property type="nucleotide sequence ID" value="NZ_JACAQA010000005.1"/>
</dbReference>
<dbReference type="AlphaFoldDB" id="A0A7Y8BQQ8"/>